<evidence type="ECO:0000256" key="1">
    <source>
        <dbReference type="ARBA" id="ARBA00007074"/>
    </source>
</evidence>
<keyword evidence="4" id="KW-0788">Thiol protease</keyword>
<evidence type="ECO:0000256" key="3">
    <source>
        <dbReference type="ARBA" id="ARBA00022801"/>
    </source>
</evidence>
<evidence type="ECO:0000259" key="5">
    <source>
        <dbReference type="PROSITE" id="PS51935"/>
    </source>
</evidence>
<evidence type="ECO:0000313" key="6">
    <source>
        <dbReference type="EMBL" id="USY21114.1"/>
    </source>
</evidence>
<keyword evidence="7" id="KW-1185">Reference proteome</keyword>
<dbReference type="Proteomes" id="UP001055940">
    <property type="component" value="Chromosome"/>
</dbReference>
<dbReference type="InterPro" id="IPR038765">
    <property type="entry name" value="Papain-like_cys_pep_sf"/>
</dbReference>
<sequence length="887" mass="94498">MPLSTDEIRRWDEALRQATGSAQQLAGALEGIKQSAGSVTEGLSSVTAANQELASGLKTVQDSASQTGAEISTIGTQHTELTTLFTENGKKQQESLEQIAENTKKTQKSLAEESAKSVGTITKEFVALGALFGADGTGPFAQLATQFSTAAISVATLGEEFKKLQKADAHTQALQATGKNASQMGKSTRRAGESTGMLTGALALGAAAFGPWGLAAAGVIAVGGMVIQHFQKAAAEAEEFKEALRFEGGMGENSISHLAERMRTDDIPSLLNEAGVSTQTFTQAVAGQTEATNKLNQMQEENSDRLMEVEELLHTSTDLTWEQREALLAEADTLVEKGAALGQLSQRQSEYSEDIREGTAEGREYHELFDNLTEATSDNAAATGDMTTEQQRLTDEFNESKKAADDLRNSLDQLTGGTVDAMRAEANYHDSLRSATAAIHDNRGETDLSTKSGNDLLKEMEGLRSSTIDYMVSQREQGRTTSDLVKEYEDQRDELIELMGQYHDTEEEAADYVDTIMGTPEEIETRIRATGTGSWDVSTPSDNISLMATGGAVIGPGTGTSDDIPALLSNGEHVLTAKEVQQAGGQAGVYRLRSAIRQGYVGFASGGAVGDHDPQRFARGGAVRSQAAHAISEHTEDTRIGIQNLHQSVIAGIGNYFGSLFKRLFNSGGPVVAAARTQLGVPYSWGGGGISGPSLGFGRGANTRGFDCSSLMQYAWYQGAGVRIPRVTYDQINTGRAISRGSEAPGDLVFPHRGHVAMVTKPGQLIHAPYTGASVSHRAMYPSPLAIRRPSRLFDSGGIWGSGTVGVNESGHPERVLSPRQTRAFEHLVDGVLSGHRVPVSPGAHATADRPLVGTVNVNHVPGYSTPRDVVRALDHARRTARLARPR</sequence>
<keyword evidence="3" id="KW-0378">Hydrolase</keyword>
<dbReference type="PANTHER" id="PTHR47359">
    <property type="entry name" value="PEPTIDOGLYCAN DL-ENDOPEPTIDASE CWLO"/>
    <property type="match status" value="1"/>
</dbReference>
<proteinExistence type="inferred from homology"/>
<dbReference type="PROSITE" id="PS51935">
    <property type="entry name" value="NLPC_P60"/>
    <property type="match status" value="1"/>
</dbReference>
<reference evidence="6" key="1">
    <citation type="submission" date="2022-06" db="EMBL/GenBank/DDBJ databases">
        <authorList>
            <person name="Ping M."/>
        </authorList>
    </citation>
    <scope>NUCLEOTIDE SEQUENCE</scope>
    <source>
        <strain evidence="6">JCM11759T</strain>
    </source>
</reference>
<accession>A0ABY5DCN6</accession>
<dbReference type="InterPro" id="IPR051794">
    <property type="entry name" value="PG_Endopeptidase_C40"/>
</dbReference>
<name>A0ABY5DCN6_9ACTN</name>
<comment type="similarity">
    <text evidence="1">Belongs to the peptidase C40 family.</text>
</comment>
<feature type="domain" description="NlpC/P60" evidence="5">
    <location>
        <begin position="665"/>
        <end position="811"/>
    </location>
</feature>
<dbReference type="RefSeq" id="WP_254420063.1">
    <property type="nucleotide sequence ID" value="NZ_BAAAJB010000020.1"/>
</dbReference>
<gene>
    <name evidence="6" type="ORF">NE857_05590</name>
</gene>
<keyword evidence="2" id="KW-0645">Protease</keyword>
<dbReference type="EMBL" id="CP099837">
    <property type="protein sequence ID" value="USY21114.1"/>
    <property type="molecule type" value="Genomic_DNA"/>
</dbReference>
<dbReference type="InterPro" id="IPR000064">
    <property type="entry name" value="NLP_P60_dom"/>
</dbReference>
<dbReference type="Pfam" id="PF00877">
    <property type="entry name" value="NLPC_P60"/>
    <property type="match status" value="1"/>
</dbReference>
<dbReference type="PANTHER" id="PTHR47359:SF3">
    <property type="entry name" value="NLP_P60 DOMAIN-CONTAINING PROTEIN-RELATED"/>
    <property type="match status" value="1"/>
</dbReference>
<organism evidence="6 7">
    <name type="scientific">Nocardiopsis exhalans</name>
    <dbReference type="NCBI Taxonomy" id="163604"/>
    <lineage>
        <taxon>Bacteria</taxon>
        <taxon>Bacillati</taxon>
        <taxon>Actinomycetota</taxon>
        <taxon>Actinomycetes</taxon>
        <taxon>Streptosporangiales</taxon>
        <taxon>Nocardiopsidaceae</taxon>
        <taxon>Nocardiopsis</taxon>
    </lineage>
</organism>
<evidence type="ECO:0000256" key="2">
    <source>
        <dbReference type="ARBA" id="ARBA00022670"/>
    </source>
</evidence>
<evidence type="ECO:0000256" key="4">
    <source>
        <dbReference type="ARBA" id="ARBA00022807"/>
    </source>
</evidence>
<protein>
    <submittedName>
        <fullName evidence="6">NlpC/P60 family protein</fullName>
    </submittedName>
</protein>
<dbReference type="SUPFAM" id="SSF54001">
    <property type="entry name" value="Cysteine proteinases"/>
    <property type="match status" value="1"/>
</dbReference>
<dbReference type="Gene3D" id="3.90.1720.10">
    <property type="entry name" value="endopeptidase domain like (from Nostoc punctiforme)"/>
    <property type="match status" value="1"/>
</dbReference>
<evidence type="ECO:0000313" key="7">
    <source>
        <dbReference type="Proteomes" id="UP001055940"/>
    </source>
</evidence>